<dbReference type="PANTHER" id="PTHR46224:SF57">
    <property type="entry name" value="ANKYRIN-LIKE PROTEIN"/>
    <property type="match status" value="1"/>
</dbReference>
<proteinExistence type="predicted"/>
<dbReference type="InterPro" id="IPR011990">
    <property type="entry name" value="TPR-like_helical_dom_sf"/>
</dbReference>
<dbReference type="InterPro" id="IPR013105">
    <property type="entry name" value="TPR_2"/>
</dbReference>
<evidence type="ECO:0000313" key="4">
    <source>
        <dbReference type="EMBL" id="KXG23897.1"/>
    </source>
</evidence>
<name>A0A1B6PE48_SORBI</name>
<dbReference type="InterPro" id="IPR019734">
    <property type="entry name" value="TPR_rpt"/>
</dbReference>
<dbReference type="SUPFAM" id="SSF48452">
    <property type="entry name" value="TPR-like"/>
    <property type="match status" value="1"/>
</dbReference>
<dbReference type="Proteomes" id="UP000000768">
    <property type="component" value="Chromosome 8"/>
</dbReference>
<dbReference type="SMART" id="SM00028">
    <property type="entry name" value="TPR"/>
    <property type="match status" value="2"/>
</dbReference>
<dbReference type="EMBL" id="CM000767">
    <property type="protein sequence ID" value="KXG23897.1"/>
    <property type="molecule type" value="Genomic_DNA"/>
</dbReference>
<organism evidence="4 5">
    <name type="scientific">Sorghum bicolor</name>
    <name type="common">Sorghum</name>
    <name type="synonym">Sorghum vulgare</name>
    <dbReference type="NCBI Taxonomy" id="4558"/>
    <lineage>
        <taxon>Eukaryota</taxon>
        <taxon>Viridiplantae</taxon>
        <taxon>Streptophyta</taxon>
        <taxon>Embryophyta</taxon>
        <taxon>Tracheophyta</taxon>
        <taxon>Spermatophyta</taxon>
        <taxon>Magnoliopsida</taxon>
        <taxon>Liliopsida</taxon>
        <taxon>Poales</taxon>
        <taxon>Poaceae</taxon>
        <taxon>PACMAD clade</taxon>
        <taxon>Panicoideae</taxon>
        <taxon>Andropogonodae</taxon>
        <taxon>Andropogoneae</taxon>
        <taxon>Sorghinae</taxon>
        <taxon>Sorghum</taxon>
    </lineage>
</organism>
<reference evidence="4 5" key="1">
    <citation type="journal article" date="2009" name="Nature">
        <title>The Sorghum bicolor genome and the diversification of grasses.</title>
        <authorList>
            <person name="Paterson A.H."/>
            <person name="Bowers J.E."/>
            <person name="Bruggmann R."/>
            <person name="Dubchak I."/>
            <person name="Grimwood J."/>
            <person name="Gundlach H."/>
            <person name="Haberer G."/>
            <person name="Hellsten U."/>
            <person name="Mitros T."/>
            <person name="Poliakov A."/>
            <person name="Schmutz J."/>
            <person name="Spannagl M."/>
            <person name="Tang H."/>
            <person name="Wang X."/>
            <person name="Wicker T."/>
            <person name="Bharti A.K."/>
            <person name="Chapman J."/>
            <person name="Feltus F.A."/>
            <person name="Gowik U."/>
            <person name="Grigoriev I.V."/>
            <person name="Lyons E."/>
            <person name="Maher C.A."/>
            <person name="Martis M."/>
            <person name="Narechania A."/>
            <person name="Otillar R.P."/>
            <person name="Penning B.W."/>
            <person name="Salamov A.A."/>
            <person name="Wang Y."/>
            <person name="Zhang L."/>
            <person name="Carpita N.C."/>
            <person name="Freeling M."/>
            <person name="Gingle A.R."/>
            <person name="Hash C.T."/>
            <person name="Keller B."/>
            <person name="Klein P."/>
            <person name="Kresovich S."/>
            <person name="McCann M.C."/>
            <person name="Ming R."/>
            <person name="Peterson D.G."/>
            <person name="Mehboob-ur-Rahman"/>
            <person name="Ware D."/>
            <person name="Westhoff P."/>
            <person name="Mayer K.F."/>
            <person name="Messing J."/>
            <person name="Rokhsar D.S."/>
        </authorList>
    </citation>
    <scope>NUCLEOTIDE SEQUENCE [LARGE SCALE GENOMIC DNA]</scope>
    <source>
        <strain evidence="5">cv. BTx623</strain>
    </source>
</reference>
<keyword evidence="1" id="KW-0677">Repeat</keyword>
<dbReference type="InParanoid" id="A0A1B6PE48"/>
<dbReference type="OMA" id="WSELYVE"/>
<gene>
    <name evidence="4" type="ORF">SORBI_3008G156000</name>
</gene>
<dbReference type="STRING" id="4558.A0A1B6PE48"/>
<accession>A0A1B6PE48</accession>
<dbReference type="Gene3D" id="1.25.40.10">
    <property type="entry name" value="Tetratricopeptide repeat domain"/>
    <property type="match status" value="1"/>
</dbReference>
<dbReference type="PANTHER" id="PTHR46224">
    <property type="entry name" value="ANKYRIN REPEAT FAMILY PROTEIN"/>
    <property type="match status" value="1"/>
</dbReference>
<evidence type="ECO:0000256" key="3">
    <source>
        <dbReference type="PROSITE-ProRule" id="PRU00339"/>
    </source>
</evidence>
<evidence type="ECO:0000313" key="5">
    <source>
        <dbReference type="Proteomes" id="UP000000768"/>
    </source>
</evidence>
<dbReference type="PROSITE" id="PS50005">
    <property type="entry name" value="TPR"/>
    <property type="match status" value="1"/>
</dbReference>
<dbReference type="InterPro" id="IPR051616">
    <property type="entry name" value="Cul2-RING_E3_ligase_SR"/>
</dbReference>
<protein>
    <submittedName>
        <fullName evidence="4">Uncharacterized protein</fullName>
    </submittedName>
</protein>
<evidence type="ECO:0000256" key="2">
    <source>
        <dbReference type="ARBA" id="ARBA00022803"/>
    </source>
</evidence>
<keyword evidence="2 3" id="KW-0802">TPR repeat</keyword>
<reference evidence="5" key="2">
    <citation type="journal article" date="2018" name="Plant J.">
        <title>The Sorghum bicolor reference genome: improved assembly, gene annotations, a transcriptome atlas, and signatures of genome organization.</title>
        <authorList>
            <person name="McCormick R.F."/>
            <person name="Truong S.K."/>
            <person name="Sreedasyam A."/>
            <person name="Jenkins J."/>
            <person name="Shu S."/>
            <person name="Sims D."/>
            <person name="Kennedy M."/>
            <person name="Amirebrahimi M."/>
            <person name="Weers B.D."/>
            <person name="McKinley B."/>
            <person name="Mattison A."/>
            <person name="Morishige D.T."/>
            <person name="Grimwood J."/>
            <person name="Schmutz J."/>
            <person name="Mullet J.E."/>
        </authorList>
    </citation>
    <scope>NUCLEOTIDE SEQUENCE [LARGE SCALE GENOMIC DNA]</scope>
    <source>
        <strain evidence="5">cv. BTx623</strain>
    </source>
</reference>
<evidence type="ECO:0000256" key="1">
    <source>
        <dbReference type="ARBA" id="ARBA00022737"/>
    </source>
</evidence>
<keyword evidence="5" id="KW-1185">Reference proteome</keyword>
<dbReference type="AlphaFoldDB" id="A0A1B6PE48"/>
<sequence length="146" mass="16468">MQAAAHGRREIVEILLPRTNPIPYLPDWSELYVEPIANAKSEGREAFANGDYGYALYCFSRPSCIDPDDATLHANLSLCSLKLRNGVQAVRYAQECQRLRPDWAKAWFREGEALSMLQKHGAAVTAFQEALKLDPASVEIKNKLRY</sequence>
<feature type="repeat" description="TPR" evidence="3">
    <location>
        <begin position="104"/>
        <end position="137"/>
    </location>
</feature>
<dbReference type="Gramene" id="KXG23897">
    <property type="protein sequence ID" value="KXG23897"/>
    <property type="gene ID" value="SORBI_3008G156000"/>
</dbReference>
<dbReference type="Pfam" id="PF07719">
    <property type="entry name" value="TPR_2"/>
    <property type="match status" value="1"/>
</dbReference>